<evidence type="ECO:0000256" key="13">
    <source>
        <dbReference type="SAM" id="MobiDB-lite"/>
    </source>
</evidence>
<keyword evidence="11 14" id="KW-0472">Membrane</keyword>
<feature type="transmembrane region" description="Helical" evidence="14">
    <location>
        <begin position="891"/>
        <end position="909"/>
    </location>
</feature>
<feature type="region of interest" description="Disordered" evidence="13">
    <location>
        <begin position="824"/>
        <end position="891"/>
    </location>
</feature>
<organism evidence="16 17">
    <name type="scientific">Haloferax larsenii</name>
    <dbReference type="NCBI Taxonomy" id="302484"/>
    <lineage>
        <taxon>Archaea</taxon>
        <taxon>Methanobacteriati</taxon>
        <taxon>Methanobacteriota</taxon>
        <taxon>Stenosarchaea group</taxon>
        <taxon>Halobacteria</taxon>
        <taxon>Halobacteriales</taxon>
        <taxon>Haloferacaceae</taxon>
        <taxon>Haloferax</taxon>
    </lineage>
</organism>
<dbReference type="RefSeq" id="WP_074794227.1">
    <property type="nucleotide sequence ID" value="NZ_FOAD01000005.1"/>
</dbReference>
<dbReference type="NCBIfam" id="TIGR04126">
    <property type="entry name" value="PGF_CTERM"/>
    <property type="match status" value="1"/>
</dbReference>
<feature type="domain" description="Ig-like" evidence="15">
    <location>
        <begin position="38"/>
        <end position="140"/>
    </location>
</feature>
<dbReference type="InterPro" id="IPR026371">
    <property type="entry name" value="PGF_CTERM"/>
</dbReference>
<evidence type="ECO:0000256" key="8">
    <source>
        <dbReference type="ARBA" id="ARBA00022692"/>
    </source>
</evidence>
<dbReference type="InterPro" id="IPR026452">
    <property type="entry name" value="Surf_glycop_sig_pep"/>
</dbReference>
<evidence type="ECO:0000313" key="17">
    <source>
        <dbReference type="Proteomes" id="UP000183894"/>
    </source>
</evidence>
<dbReference type="Proteomes" id="UP000183894">
    <property type="component" value="Unassembled WGS sequence"/>
</dbReference>
<evidence type="ECO:0000256" key="10">
    <source>
        <dbReference type="ARBA" id="ARBA00022989"/>
    </source>
</evidence>
<dbReference type="Pfam" id="PF18204">
    <property type="entry name" value="PGF-CTERM"/>
    <property type="match status" value="1"/>
</dbReference>
<keyword evidence="10 14" id="KW-1133">Transmembrane helix</keyword>
<evidence type="ECO:0000256" key="12">
    <source>
        <dbReference type="ARBA" id="ARBA00023180"/>
    </source>
</evidence>
<evidence type="ECO:0000256" key="9">
    <source>
        <dbReference type="ARBA" id="ARBA00022729"/>
    </source>
</evidence>
<evidence type="ECO:0000256" key="4">
    <source>
        <dbReference type="ARBA" id="ARBA00022475"/>
    </source>
</evidence>
<keyword evidence="12" id="KW-0325">Glycoprotein</keyword>
<dbReference type="InterPro" id="IPR057149">
    <property type="entry name" value="DUF7827"/>
</dbReference>
<dbReference type="PROSITE" id="PS50835">
    <property type="entry name" value="IG_LIKE"/>
    <property type="match status" value="1"/>
</dbReference>
<dbReference type="NCBIfam" id="NF045517">
    <property type="entry name" value="halo_surf_dom"/>
    <property type="match status" value="1"/>
</dbReference>
<evidence type="ECO:0000256" key="7">
    <source>
        <dbReference type="ARBA" id="ARBA00022601"/>
    </source>
</evidence>
<evidence type="ECO:0000256" key="1">
    <source>
        <dbReference type="ARBA" id="ARBA00004236"/>
    </source>
</evidence>
<reference evidence="16 17" key="1">
    <citation type="submission" date="2016-10" db="EMBL/GenBank/DDBJ databases">
        <authorList>
            <person name="de Groot N.N."/>
        </authorList>
    </citation>
    <scope>NUCLEOTIDE SEQUENCE [LARGE SCALE GENOMIC DNA]</scope>
    <source>
        <strain evidence="16 17">CDM_5</strain>
    </source>
</reference>
<evidence type="ECO:0000256" key="3">
    <source>
        <dbReference type="ARBA" id="ARBA00009327"/>
    </source>
</evidence>
<dbReference type="GO" id="GO:0030115">
    <property type="term" value="C:S-layer"/>
    <property type="evidence" value="ECO:0007669"/>
    <property type="project" value="UniProtKB-SubCell"/>
</dbReference>
<dbReference type="EMBL" id="FOAD01000005">
    <property type="protein sequence ID" value="SEL48940.1"/>
    <property type="molecule type" value="Genomic_DNA"/>
</dbReference>
<evidence type="ECO:0000256" key="11">
    <source>
        <dbReference type="ARBA" id="ARBA00023136"/>
    </source>
</evidence>
<dbReference type="InterPro" id="IPR007110">
    <property type="entry name" value="Ig-like_dom"/>
</dbReference>
<evidence type="ECO:0000259" key="15">
    <source>
        <dbReference type="PROSITE" id="PS50835"/>
    </source>
</evidence>
<keyword evidence="7" id="KW-0701">S-layer</keyword>
<protein>
    <submittedName>
        <fullName evidence="16">PGF-CTERM protein/surface glycoprotein</fullName>
    </submittedName>
</protein>
<evidence type="ECO:0000256" key="2">
    <source>
        <dbReference type="ARBA" id="ARBA00004237"/>
    </source>
</evidence>
<dbReference type="AlphaFoldDB" id="A0A1H7QLD4"/>
<dbReference type="Pfam" id="PF25162">
    <property type="entry name" value="DUF7827"/>
    <property type="match status" value="1"/>
</dbReference>
<dbReference type="OrthoDB" id="325633at2157"/>
<keyword evidence="4" id="KW-1003">Cell membrane</keyword>
<keyword evidence="8 14" id="KW-0812">Transmembrane</keyword>
<proteinExistence type="inferred from homology"/>
<sequence length="912" mass="96279">MTRNKQIRAVLLAALMVFSVFAGSIAFTGSAAAEATSPSLSPSTVETGSSTTVDVTIDDDDGDSVGLHAWVDENDDGFYNASEPSVSNSSAYTGGNSGITLSSIDVSSLDAGDYDVAVAENESLTDGVTQENSSTTLTISESDAPELLSATHFETKGGDEVLELSFDEQVDISSATFDLYQDEELVAELDDNDATQSTNGQVLIDTGGELYTGDIEVKVEGVEDTAGNDLDEGLDSDNNASVTVATVTFDDTESNTVDAYKGETVAITDGTVGTDVEITSDETQDDNEGFFRSGNTGSTSEVYVFDTSERNTERYNISVAGSFVDKVQIRDLGLEVSVDDLNVTDEDLIEGKVNANADQRNIEVRLLDDDGDEVEEVTITATTDGQGEYEYEFNASSDDIDTGDYTVEVIDKASGVTVESDTITVSEAGEGKTNFASNVVTDQRGDVVAIPVTLSNTDQATVTIGTNNQGYEANVTVEDGDEDGEVVVLWDSSNSESSTVGDVFDVEDGDDEILTGSDGDTDVSNPTSDLIDSGDYDLEVRTGTDDAKDADNVGTLVLEDASVDTVAMWTAPDAESFSDLDDVNEALENGNITQDSKIAFGDKAVVEIVAPGLEGSVGAQDDETPNFFSGDYNDSYRLTVNQSNPGPNRDAKIINVSNASVIADGDNDTYFVVFNTEEIEAVRDEDDDGVIDNGENTDVDLEDDDAFNVEFKMIADEDVSSSGIGLVDEDTSMATSFENVEAEHTFDMDPANVTNAEGQTVTGTTDVAPGTELTIRVKSDGDTQPRFLKTATAYVTENNTFSATFDFSGQNVGDTFTVTASGAGDVASDEEVDGNVVESVETATPTPEETTETPEQTTETPEPTTETPEPTTETSEPTTETTETTSSDTPGFGIAVALVALVAAALLAVRRD</sequence>
<keyword evidence="5" id="KW-0134">Cell wall</keyword>
<evidence type="ECO:0000256" key="6">
    <source>
        <dbReference type="ARBA" id="ARBA00022525"/>
    </source>
</evidence>
<comment type="similarity">
    <text evidence="3">Belongs to the halobacterial S-layer protein family.</text>
</comment>
<gene>
    <name evidence="16" type="ORF">SAMN04488691_10581</name>
</gene>
<keyword evidence="6" id="KW-0964">Secreted</keyword>
<dbReference type="NCBIfam" id="TIGR04207">
    <property type="entry name" value="halo_sig_pep"/>
    <property type="match status" value="1"/>
</dbReference>
<evidence type="ECO:0000313" key="16">
    <source>
        <dbReference type="EMBL" id="SEL48940.1"/>
    </source>
</evidence>
<feature type="compositionally biased region" description="Low complexity" evidence="13">
    <location>
        <begin position="841"/>
        <end position="891"/>
    </location>
</feature>
<comment type="subcellular location">
    <subcellularLocation>
        <location evidence="1">Cell membrane</location>
    </subcellularLocation>
    <subcellularLocation>
        <location evidence="2">Secreted</location>
        <location evidence="2">Cell wall</location>
        <location evidence="2">S-layer</location>
    </subcellularLocation>
</comment>
<evidence type="ECO:0000256" key="5">
    <source>
        <dbReference type="ARBA" id="ARBA00022512"/>
    </source>
</evidence>
<name>A0A1H7QLD4_HALLR</name>
<accession>A0A1H7QLD4</accession>
<evidence type="ECO:0000256" key="14">
    <source>
        <dbReference type="SAM" id="Phobius"/>
    </source>
</evidence>
<keyword evidence="9" id="KW-0732">Signal</keyword>
<dbReference type="GO" id="GO:0005886">
    <property type="term" value="C:plasma membrane"/>
    <property type="evidence" value="ECO:0007669"/>
    <property type="project" value="UniProtKB-SubCell"/>
</dbReference>